<keyword evidence="6" id="KW-1185">Reference proteome</keyword>
<dbReference type="CDD" id="cd00171">
    <property type="entry name" value="Sec7"/>
    <property type="match status" value="1"/>
</dbReference>
<organism evidence="5 6">
    <name type="scientific">Tetraparma gracilis</name>
    <dbReference type="NCBI Taxonomy" id="2962635"/>
    <lineage>
        <taxon>Eukaryota</taxon>
        <taxon>Sar</taxon>
        <taxon>Stramenopiles</taxon>
        <taxon>Ochrophyta</taxon>
        <taxon>Bolidophyceae</taxon>
        <taxon>Parmales</taxon>
        <taxon>Triparmaceae</taxon>
        <taxon>Tetraparma</taxon>
    </lineage>
</organism>
<evidence type="ECO:0000313" key="5">
    <source>
        <dbReference type="EMBL" id="GMI20077.1"/>
    </source>
</evidence>
<feature type="compositionally biased region" description="Low complexity" evidence="3">
    <location>
        <begin position="661"/>
        <end position="672"/>
    </location>
</feature>
<evidence type="ECO:0000259" key="4">
    <source>
        <dbReference type="PROSITE" id="PS50190"/>
    </source>
</evidence>
<dbReference type="PANTHER" id="PTHR10663">
    <property type="entry name" value="GUANYL-NUCLEOTIDE EXCHANGE FACTOR"/>
    <property type="match status" value="1"/>
</dbReference>
<feature type="compositionally biased region" description="Basic and acidic residues" evidence="3">
    <location>
        <begin position="648"/>
        <end position="660"/>
    </location>
</feature>
<reference evidence="5 6" key="1">
    <citation type="journal article" date="2023" name="Commun. Biol.">
        <title>Genome analysis of Parmales, the sister group of diatoms, reveals the evolutionary specialization of diatoms from phago-mixotrophs to photoautotrophs.</title>
        <authorList>
            <person name="Ban H."/>
            <person name="Sato S."/>
            <person name="Yoshikawa S."/>
            <person name="Yamada K."/>
            <person name="Nakamura Y."/>
            <person name="Ichinomiya M."/>
            <person name="Sato N."/>
            <person name="Blanc-Mathieu R."/>
            <person name="Endo H."/>
            <person name="Kuwata A."/>
            <person name="Ogata H."/>
        </authorList>
    </citation>
    <scope>NUCLEOTIDE SEQUENCE [LARGE SCALE GENOMIC DNA]</scope>
</reference>
<feature type="region of interest" description="Disordered" evidence="3">
    <location>
        <begin position="478"/>
        <end position="498"/>
    </location>
</feature>
<evidence type="ECO:0000256" key="3">
    <source>
        <dbReference type="SAM" id="MobiDB-lite"/>
    </source>
</evidence>
<feature type="compositionally biased region" description="Low complexity" evidence="3">
    <location>
        <begin position="161"/>
        <end position="180"/>
    </location>
</feature>
<dbReference type="InterPro" id="IPR016024">
    <property type="entry name" value="ARM-type_fold"/>
</dbReference>
<feature type="domain" description="SEC7" evidence="4">
    <location>
        <begin position="200"/>
        <end position="409"/>
    </location>
</feature>
<proteinExistence type="predicted"/>
<dbReference type="Gene3D" id="1.10.1000.11">
    <property type="entry name" value="Arf Nucleotide-binding Site Opener,domain 2"/>
    <property type="match status" value="1"/>
</dbReference>
<feature type="region of interest" description="Disordered" evidence="3">
    <location>
        <begin position="637"/>
        <end position="675"/>
    </location>
</feature>
<dbReference type="PANTHER" id="PTHR10663:SF375">
    <property type="entry name" value="LD29171P"/>
    <property type="match status" value="1"/>
</dbReference>
<evidence type="ECO:0000256" key="1">
    <source>
        <dbReference type="ARBA" id="ARBA00004496"/>
    </source>
</evidence>
<dbReference type="PROSITE" id="PS50190">
    <property type="entry name" value="SEC7"/>
    <property type="match status" value="1"/>
</dbReference>
<dbReference type="Proteomes" id="UP001165060">
    <property type="component" value="Unassembled WGS sequence"/>
</dbReference>
<dbReference type="SUPFAM" id="SSF48371">
    <property type="entry name" value="ARM repeat"/>
    <property type="match status" value="1"/>
</dbReference>
<sequence>CLVLESLFELCQNHHTLSQIFLNYDCDMNAVDLFKSIVNNLARVAKGQGTAVAGPEEQKGNALSQFMSGKNAAKKEAGREAVLRTAALEVLVAVLRSLLKAQGQEGGDDEIAASDDAKTKLQLTSRPAPAPTAPASAASSTDEPEDEEAASRASEVDPQDSPDVAAGGSASDSDAAPRSRSNSHSHLVADPAQSSAIVSTFNQKRAVQEDFEMGLVKFKLNMKTGIMHFAKTNFIPVFDAAHVAKFLLDNKERLDKTQIGEVLGKEPEYAFVKDEGTPDDKGGKGFCVKVLHEYVSALDFTGFKFDDAIRHFLSGFRLPGEAQKIDRIMEKFAERYVGQNGDTFPSADTAFILAFSIIMLNTDLHNPSIKEERRMTPEGFVRNNRGIGADGGDLPTEMLEEIFDRIKESPFSLKEDDDARQLLAAGTVGGGNASVNFEGLFGNKEEKKRKEEFQKEREELMSSSEQLMKLALKKKQIEQQANKEGTAPTLVDQNGDTLDPSTLSPSEAAAPMFDVAWGPMIGSLSQILETTEDPYIIKLCLRGFLYAVRIASYNGMDMARDTFVNSLAKFTTLGSLKEMKQKNIECIRALLNIAIADGERLKEAWSPVLQCLSQLGKLQLYANGLATDAELFIGEAANDDDGGGGGGDQRRGSEVGRESRGSMFGTSSSMSSKQRQKALEAKMVEEFNGRAVLEQVEEELIDKVFANSVALSVTGIEHFINQLIQVSAAEVGGGVRPATQQLSSPQAQAQAESGARIFALQRLTEVADFNMNERPRIVWARIWETMARHFAVVGCHSNSMVSMYAIDSLRQLSAKFLEKPELKDFNFQRVFLRPFLVIMESGNSREDVRELILRCIDNLIRALAVNLRSGWKTIFSILTLSARDNRVAIAKLGLEILHRLFDEHLNQLATRQEDFVGLINTALSFVCVGGGGGGGLIRRQSGGGPGGGISIGRESSNSLDSASDYGGSRAFALPENLSMRALCYVACCADAIASGKVVGAEGGEEYGERYLNLSEEEAKAMVLWKPIFDGLAYGSVHAGGKNVVVQRACVCALRAISLRHGGAFTRSQWLAVIEQSLGATWAEGCRFDDGEVAAMYSESPLDAEAFGCLRSPPAAPVPAEDDEELGRCARQGQSEGTSAERQLGVSECLLEAMLLNLRRGGEGDAEWIEGGVGGDLQEELEEDEEEERGWMSGSWIANTAPAAFSLATDICPFFGGEAAEALPAVVRVLTSSEFFIDRDRADPGGSQWHAGEALLRAGLAELARLPSKAPGNGWSRGVLAWQCTLLADVTGQMQRLSSRASEKWLLDQESAKQMRRRVDQSELAAGLDESDKVDTPYGRGVLSERADDKVEVKLDWGATLHAGEGADVIGGQERHTGDVRWNALSDDEDEEASNFLDESLETVERAGGELLTGPLCGRLSIMIALQRNLLDLLEGAGLVFDEDECKAVLNAAKTSAQASREALESKELMASLRLGSSSENWAKSEFGEEMSGGEGLLVAAVTGATAVEIRYLTALVRSAPPPQFAEAQLVATMKEVLHEYIEVDARRASRWSLASQHTNVMEVLRGMAGWTAAQQGKHKGELHGVLCDLVVVENRTIRGLLRDVLKGGV</sequence>
<dbReference type="InterPro" id="IPR023394">
    <property type="entry name" value="Sec7_C_sf"/>
</dbReference>
<evidence type="ECO:0000256" key="2">
    <source>
        <dbReference type="ARBA" id="ARBA00022490"/>
    </source>
</evidence>
<dbReference type="InterPro" id="IPR000904">
    <property type="entry name" value="Sec7_dom"/>
</dbReference>
<dbReference type="InterPro" id="IPR046455">
    <property type="entry name" value="Sec7/BIG1-like_C"/>
</dbReference>
<dbReference type="InterPro" id="IPR015403">
    <property type="entry name" value="Mon2/Sec7/BIG1-like_HDS"/>
</dbReference>
<dbReference type="Pfam" id="PF09324">
    <property type="entry name" value="Sec7-like_HDS"/>
    <property type="match status" value="1"/>
</dbReference>
<keyword evidence="2" id="KW-0963">Cytoplasm</keyword>
<accession>A0ABQ6M5X5</accession>
<dbReference type="Pfam" id="PF20252">
    <property type="entry name" value="BIG2_C"/>
    <property type="match status" value="1"/>
</dbReference>
<comment type="caution">
    <text evidence="5">The sequence shown here is derived from an EMBL/GenBank/DDBJ whole genome shotgun (WGS) entry which is preliminary data.</text>
</comment>
<gene>
    <name evidence="5" type="ORF">TeGR_g5425</name>
</gene>
<dbReference type="InterPro" id="IPR035999">
    <property type="entry name" value="Sec7_dom_sf"/>
</dbReference>
<dbReference type="Gene3D" id="1.10.220.20">
    <property type="match status" value="1"/>
</dbReference>
<dbReference type="SUPFAM" id="SSF48425">
    <property type="entry name" value="Sec7 domain"/>
    <property type="match status" value="1"/>
</dbReference>
<feature type="region of interest" description="Disordered" evidence="3">
    <location>
        <begin position="123"/>
        <end position="191"/>
    </location>
</feature>
<protein>
    <recommendedName>
        <fullName evidence="4">SEC7 domain-containing protein</fullName>
    </recommendedName>
</protein>
<comment type="subcellular location">
    <subcellularLocation>
        <location evidence="1">Cytoplasm</location>
    </subcellularLocation>
</comment>
<evidence type="ECO:0000313" key="6">
    <source>
        <dbReference type="Proteomes" id="UP001165060"/>
    </source>
</evidence>
<name>A0ABQ6M5X5_9STRA</name>
<dbReference type="EMBL" id="BRYB01002471">
    <property type="protein sequence ID" value="GMI20077.1"/>
    <property type="molecule type" value="Genomic_DNA"/>
</dbReference>
<feature type="non-terminal residue" evidence="5">
    <location>
        <position position="1"/>
    </location>
</feature>
<dbReference type="Pfam" id="PF01369">
    <property type="entry name" value="Sec7"/>
    <property type="match status" value="1"/>
</dbReference>
<dbReference type="SMART" id="SM00222">
    <property type="entry name" value="Sec7"/>
    <property type="match status" value="1"/>
</dbReference>